<evidence type="ECO:0000256" key="1">
    <source>
        <dbReference type="SAM" id="Phobius"/>
    </source>
</evidence>
<keyword evidence="1" id="KW-0472">Membrane</keyword>
<dbReference type="Proteomes" id="UP001224661">
    <property type="component" value="Unassembled WGS sequence"/>
</dbReference>
<keyword evidence="1" id="KW-1133">Transmembrane helix</keyword>
<keyword evidence="1" id="KW-0812">Transmembrane</keyword>
<accession>A0ABT6RMR1</accession>
<gene>
    <name evidence="2" type="ORF">QIS99_05425</name>
</gene>
<sequence>MPTPHDAKRPEAPNLPVWVTVPVAFLVAFALGEFYDFAWWQRIVAVVLTALALEAVNQAVRRGTRRGHAGNRV</sequence>
<dbReference type="RefSeq" id="WP_282511020.1">
    <property type="nucleotide sequence ID" value="NZ_JASCIR010000003.1"/>
</dbReference>
<name>A0ABT6RMR1_9ACTN</name>
<evidence type="ECO:0000313" key="3">
    <source>
        <dbReference type="Proteomes" id="UP001224661"/>
    </source>
</evidence>
<feature type="transmembrane region" description="Helical" evidence="1">
    <location>
        <begin position="12"/>
        <end position="31"/>
    </location>
</feature>
<protein>
    <submittedName>
        <fullName evidence="2">Uncharacterized protein</fullName>
    </submittedName>
</protein>
<reference evidence="2 3" key="1">
    <citation type="submission" date="2023-05" db="EMBL/GenBank/DDBJ databases">
        <title>Draft genome sequence of Streptomyces sp. B-S-A8 isolated from a cave soil in Thailand.</title>
        <authorList>
            <person name="Chamroensaksri N."/>
            <person name="Muangham S."/>
        </authorList>
    </citation>
    <scope>NUCLEOTIDE SEQUENCE [LARGE SCALE GENOMIC DNA]</scope>
    <source>
        <strain evidence="2 3">B-S-A8</strain>
    </source>
</reference>
<proteinExistence type="predicted"/>
<keyword evidence="3" id="KW-1185">Reference proteome</keyword>
<evidence type="ECO:0000313" key="2">
    <source>
        <dbReference type="EMBL" id="MDI3385660.1"/>
    </source>
</evidence>
<dbReference type="EMBL" id="JASCIR010000003">
    <property type="protein sequence ID" value="MDI3385660.1"/>
    <property type="molecule type" value="Genomic_DNA"/>
</dbReference>
<comment type="caution">
    <text evidence="2">The sequence shown here is derived from an EMBL/GenBank/DDBJ whole genome shotgun (WGS) entry which is preliminary data.</text>
</comment>
<organism evidence="2 3">
    <name type="scientific">Streptomyces solicavernae</name>
    <dbReference type="NCBI Taxonomy" id="3043614"/>
    <lineage>
        <taxon>Bacteria</taxon>
        <taxon>Bacillati</taxon>
        <taxon>Actinomycetota</taxon>
        <taxon>Actinomycetes</taxon>
        <taxon>Kitasatosporales</taxon>
        <taxon>Streptomycetaceae</taxon>
        <taxon>Streptomyces</taxon>
    </lineage>
</organism>
<feature type="transmembrane region" description="Helical" evidence="1">
    <location>
        <begin position="37"/>
        <end position="56"/>
    </location>
</feature>